<dbReference type="SUPFAM" id="SSF54593">
    <property type="entry name" value="Glyoxalase/Bleomycin resistance protein/Dihydroxybiphenyl dioxygenase"/>
    <property type="match status" value="1"/>
</dbReference>
<evidence type="ECO:0000259" key="1">
    <source>
        <dbReference type="PROSITE" id="PS51819"/>
    </source>
</evidence>
<dbReference type="PROSITE" id="PS51819">
    <property type="entry name" value="VOC"/>
    <property type="match status" value="1"/>
</dbReference>
<dbReference type="CDD" id="cd06587">
    <property type="entry name" value="VOC"/>
    <property type="match status" value="1"/>
</dbReference>
<dbReference type="Gene3D" id="3.10.180.10">
    <property type="entry name" value="2,3-Dihydroxybiphenyl 1,2-Dioxygenase, domain 1"/>
    <property type="match status" value="1"/>
</dbReference>
<accession>A0A4R6SMS6</accession>
<name>A0A4R6SMS6_LABRH</name>
<comment type="caution">
    <text evidence="2">The sequence shown here is derived from an EMBL/GenBank/DDBJ whole genome shotgun (WGS) entry which is preliminary data.</text>
</comment>
<dbReference type="InterPro" id="IPR037523">
    <property type="entry name" value="VOC_core"/>
</dbReference>
<dbReference type="InterPro" id="IPR029068">
    <property type="entry name" value="Glyas_Bleomycin-R_OHBP_Dase"/>
</dbReference>
<gene>
    <name evidence="2" type="ORF">EV186_101830</name>
</gene>
<reference evidence="2 3" key="1">
    <citation type="submission" date="2019-03" db="EMBL/GenBank/DDBJ databases">
        <title>Genomic Encyclopedia of Type Strains, Phase IV (KMG-IV): sequencing the most valuable type-strain genomes for metagenomic binning, comparative biology and taxonomic classification.</title>
        <authorList>
            <person name="Goeker M."/>
        </authorList>
    </citation>
    <scope>NUCLEOTIDE SEQUENCE [LARGE SCALE GENOMIC DNA]</scope>
    <source>
        <strain evidence="2 3">DSM 45361</strain>
    </source>
</reference>
<organism evidence="2 3">
    <name type="scientific">Labedaea rhizosphaerae</name>
    <dbReference type="NCBI Taxonomy" id="598644"/>
    <lineage>
        <taxon>Bacteria</taxon>
        <taxon>Bacillati</taxon>
        <taxon>Actinomycetota</taxon>
        <taxon>Actinomycetes</taxon>
        <taxon>Pseudonocardiales</taxon>
        <taxon>Pseudonocardiaceae</taxon>
        <taxon>Labedaea</taxon>
    </lineage>
</organism>
<evidence type="ECO:0000313" key="2">
    <source>
        <dbReference type="EMBL" id="TDQ04870.1"/>
    </source>
</evidence>
<dbReference type="InterPro" id="IPR004360">
    <property type="entry name" value="Glyas_Fos-R_dOase_dom"/>
</dbReference>
<dbReference type="Proteomes" id="UP000295444">
    <property type="component" value="Unassembled WGS sequence"/>
</dbReference>
<sequence>MSARTVHPMSLRGLSTLRFQTPDLDAAIRWYTDVLDVEPYFQRPGYAEFRVGDYQHELGIVETSAASGAGLRTSTADGPAGAVAYWHVDDVVATAQRLVRLGATEHEPVRDFGGFVVASVVDPFGNIVGLMHSPHYLEVLDRKA</sequence>
<proteinExistence type="predicted"/>
<dbReference type="GO" id="GO:0016829">
    <property type="term" value="F:lyase activity"/>
    <property type="evidence" value="ECO:0007669"/>
    <property type="project" value="UniProtKB-KW"/>
</dbReference>
<dbReference type="EMBL" id="SNXZ01000001">
    <property type="protein sequence ID" value="TDQ04870.1"/>
    <property type="molecule type" value="Genomic_DNA"/>
</dbReference>
<feature type="domain" description="VOC" evidence="1">
    <location>
        <begin position="13"/>
        <end position="133"/>
    </location>
</feature>
<keyword evidence="3" id="KW-1185">Reference proteome</keyword>
<evidence type="ECO:0000313" key="3">
    <source>
        <dbReference type="Proteomes" id="UP000295444"/>
    </source>
</evidence>
<dbReference type="AlphaFoldDB" id="A0A4R6SMS6"/>
<protein>
    <submittedName>
        <fullName evidence="2">Putative enzyme related to lactoylglutathione lyase</fullName>
    </submittedName>
</protein>
<dbReference type="Pfam" id="PF00903">
    <property type="entry name" value="Glyoxalase"/>
    <property type="match status" value="1"/>
</dbReference>
<keyword evidence="2" id="KW-0456">Lyase</keyword>